<dbReference type="PANTHER" id="PTHR23315">
    <property type="entry name" value="U BOX DOMAIN-CONTAINING"/>
    <property type="match status" value="1"/>
</dbReference>
<dbReference type="InterPro" id="IPR016024">
    <property type="entry name" value="ARM-type_fold"/>
</dbReference>
<proteinExistence type="predicted"/>
<evidence type="ECO:0000313" key="4">
    <source>
        <dbReference type="Proteomes" id="UP000434957"/>
    </source>
</evidence>
<feature type="repeat" description="ARM" evidence="1">
    <location>
        <begin position="689"/>
        <end position="731"/>
    </location>
</feature>
<feature type="domain" description="Protein kinase" evidence="2">
    <location>
        <begin position="182"/>
        <end position="438"/>
    </location>
</feature>
<organism evidence="3 4">
    <name type="scientific">Phytophthora rubi</name>
    <dbReference type="NCBI Taxonomy" id="129364"/>
    <lineage>
        <taxon>Eukaryota</taxon>
        <taxon>Sar</taxon>
        <taxon>Stramenopiles</taxon>
        <taxon>Oomycota</taxon>
        <taxon>Peronosporomycetes</taxon>
        <taxon>Peronosporales</taxon>
        <taxon>Peronosporaceae</taxon>
        <taxon>Phytophthora</taxon>
    </lineage>
</organism>
<dbReference type="SUPFAM" id="SSF56112">
    <property type="entry name" value="Protein kinase-like (PK-like)"/>
    <property type="match status" value="1"/>
</dbReference>
<dbReference type="InterPro" id="IPR000719">
    <property type="entry name" value="Prot_kinase_dom"/>
</dbReference>
<sequence length="1315" mass="142275">MKEATHACKRLHARLGVVFNTLENTKVDDANGVCQTSVEVVSKFLQFLERYHGKELVHRVVEHSTMMDQLRYLHEEVAMLFELLNIAPASNWGEEWEEDHRLQKQVLAATVKSCAVVQSELQDPRDRAEALLLLKFEVEQRGERNDDDVLGLMKSMLASVLMTSKTAEEPLPPWFLPLYELEYEPKPFARRSTGTLHRGVWGDQTNVAIKFFLVDDEVLDERMQRQLEKELEIIFPLNHPNVGRMFGASHISVSPFVVLEYAANGSLSSFLASSETHKEQMWRLLYEAALGLSHIHEKSIVHGNLKLSNILVDVDGHAKLSDVGLLRMRTCSILSQTKHEGSTSNNLRWRAPECLKRRPTFSSDIYSFAMCIIEAVIGEPPFAFLSEDDVRDNLRKREIPDKPNEMTDEMWELVVAMTNSEPAKRVGIKVVLDRLKVFAGKATYEPLKATDASSHDRLLDQHCPRAESAAVVIDSSTIWALASASVEEQDSLLQQMVEECISDGRRSHLYELNGVPALISLTTSSVSHFTQVCALLILSWVAHLDLSLPKQDLEAHRTVIRAPTQLELDRTKDVLRGGNDQAKLKAAMYCAGLGTVMKGKELRDSGLVSALVEVLKNENDAVKLWAAVAVGRFANNDVDRTTIANKGAIVPLLVLLQAGTPPQKLWASYALAKLCQDNETNSVAIANSGAIPLLMTLLQDGSERQKEFAALALGHLAFASDNSSAMIASAGAVALLVSLLRTGSGRQKERAGFALGSLMSRSIDNCTAIEVDGGIELLVSLLLNGTDLQKESAAFALSTFVARGDVKSNATELEEATSYLISLLTTGTNAQKEIAALTLGTFSVGTNASVLAVTLERAISSLVSLLRDGAKGPQEQATFALSRLAGMSDSSRIAIAGDGVISAFISLLQLGNDSLKEHAALGLGNLALNNTVNCNEIVRGGAIPLLNSLLADGTEKQKRYAALAIGNLAASGNSNSVALANSGALVLLMTLLRSGSEALKEAAAFAMARLAVNEANCMIMVHDGAVSSLVALLQSGNDRQKEQAAYALSEFADKSYANCALIVREGGISHLVELLRVGTDKQKEFAAMSLSFICGEDELAEHRVAISRAGAISPLVALLRSGSDPHKRWAALALGSLAVKDDANCVVIERDGAIPPLIALLRSSLDRHKENAAFALGRLAAFSSDVSVVSALEDATAPLVELVQMGTEAQKEEAAFALGHLALKSDASCETMAKNRGISVLTALLRAGNEKHKAFATMALVNLAANNRNIHAQVVNEGVVGLLVDLQRTGDEALKKWAAYSLGRLAFKSHPHEHN</sequence>
<dbReference type="PROSITE" id="PS50011">
    <property type="entry name" value="PROTEIN_KINASE_DOM"/>
    <property type="match status" value="1"/>
</dbReference>
<dbReference type="GO" id="GO:0005524">
    <property type="term" value="F:ATP binding"/>
    <property type="evidence" value="ECO:0007669"/>
    <property type="project" value="InterPro"/>
</dbReference>
<evidence type="ECO:0000259" key="2">
    <source>
        <dbReference type="PROSITE" id="PS50011"/>
    </source>
</evidence>
<protein>
    <recommendedName>
        <fullName evidence="2">Protein kinase domain-containing protein</fullName>
    </recommendedName>
</protein>
<dbReference type="SMART" id="SM00185">
    <property type="entry name" value="ARM"/>
    <property type="match status" value="15"/>
</dbReference>
<dbReference type="SUPFAM" id="SSF48371">
    <property type="entry name" value="ARM repeat"/>
    <property type="match status" value="3"/>
</dbReference>
<dbReference type="InterPro" id="IPR011989">
    <property type="entry name" value="ARM-like"/>
</dbReference>
<dbReference type="Proteomes" id="UP000434957">
    <property type="component" value="Unassembled WGS sequence"/>
</dbReference>
<dbReference type="InterPro" id="IPR011009">
    <property type="entry name" value="Kinase-like_dom_sf"/>
</dbReference>
<dbReference type="InterPro" id="IPR000225">
    <property type="entry name" value="Armadillo"/>
</dbReference>
<dbReference type="Gene3D" id="1.25.10.10">
    <property type="entry name" value="Leucine-rich Repeat Variant"/>
    <property type="match status" value="4"/>
</dbReference>
<evidence type="ECO:0000256" key="1">
    <source>
        <dbReference type="PROSITE-ProRule" id="PRU00259"/>
    </source>
</evidence>
<dbReference type="PANTHER" id="PTHR23315:SF7">
    <property type="entry name" value="U-BOX DOMAIN-CONTAINING PROTEIN 4"/>
    <property type="match status" value="1"/>
</dbReference>
<dbReference type="Gene3D" id="1.10.510.10">
    <property type="entry name" value="Transferase(Phosphotransferase) domain 1"/>
    <property type="match status" value="1"/>
</dbReference>
<dbReference type="GO" id="GO:0004672">
    <property type="term" value="F:protein kinase activity"/>
    <property type="evidence" value="ECO:0007669"/>
    <property type="project" value="InterPro"/>
</dbReference>
<dbReference type="EMBL" id="QXFT01001467">
    <property type="protein sequence ID" value="KAE9317879.1"/>
    <property type="molecule type" value="Genomic_DNA"/>
</dbReference>
<evidence type="ECO:0000313" key="3">
    <source>
        <dbReference type="EMBL" id="KAE9317879.1"/>
    </source>
</evidence>
<dbReference type="PROSITE" id="PS50176">
    <property type="entry name" value="ARM_REPEAT"/>
    <property type="match status" value="1"/>
</dbReference>
<keyword evidence="4" id="KW-1185">Reference proteome</keyword>
<gene>
    <name evidence="3" type="ORF">PR003_g18370</name>
</gene>
<dbReference type="Pfam" id="PF13513">
    <property type="entry name" value="HEAT_EZ"/>
    <property type="match status" value="1"/>
</dbReference>
<reference evidence="3 4" key="1">
    <citation type="submission" date="2018-08" db="EMBL/GenBank/DDBJ databases">
        <title>Genomic investigation of the strawberry pathogen Phytophthora fragariae indicates pathogenicity is determined by transcriptional variation in three key races.</title>
        <authorList>
            <person name="Adams T.M."/>
            <person name="Armitage A.D."/>
            <person name="Sobczyk M.K."/>
            <person name="Bates H.J."/>
            <person name="Dunwell J.M."/>
            <person name="Nellist C.F."/>
            <person name="Harrison R.J."/>
        </authorList>
    </citation>
    <scope>NUCLEOTIDE SEQUENCE [LARGE SCALE GENOMIC DNA]</scope>
    <source>
        <strain evidence="3 4">SCRP333</strain>
    </source>
</reference>
<dbReference type="InterPro" id="IPR001245">
    <property type="entry name" value="Ser-Thr/Tyr_kinase_cat_dom"/>
</dbReference>
<dbReference type="Pfam" id="PF07714">
    <property type="entry name" value="PK_Tyr_Ser-Thr"/>
    <property type="match status" value="1"/>
</dbReference>
<comment type="caution">
    <text evidence="3">The sequence shown here is derived from an EMBL/GenBank/DDBJ whole genome shotgun (WGS) entry which is preliminary data.</text>
</comment>
<name>A0A6A4E6U9_9STRA</name>
<accession>A0A6A4E6U9</accession>